<keyword evidence="6" id="KW-1185">Reference proteome</keyword>
<dbReference type="InterPro" id="IPR030678">
    <property type="entry name" value="Peptide/Ni-bd"/>
</dbReference>
<name>A0ABS4GRS3_9BACL</name>
<dbReference type="SUPFAM" id="SSF53850">
    <property type="entry name" value="Periplasmic binding protein-like II"/>
    <property type="match status" value="1"/>
</dbReference>
<dbReference type="PANTHER" id="PTHR30290">
    <property type="entry name" value="PERIPLASMIC BINDING COMPONENT OF ABC TRANSPORTER"/>
    <property type="match status" value="1"/>
</dbReference>
<proteinExistence type="inferred from homology"/>
<protein>
    <submittedName>
        <fullName evidence="5">Peptide/nickel transport system substrate-binding protein</fullName>
    </submittedName>
</protein>
<dbReference type="PANTHER" id="PTHR30290:SF9">
    <property type="entry name" value="OLIGOPEPTIDE-BINDING PROTEIN APPA"/>
    <property type="match status" value="1"/>
</dbReference>
<evidence type="ECO:0000313" key="5">
    <source>
        <dbReference type="EMBL" id="MBP1932934.1"/>
    </source>
</evidence>
<dbReference type="EMBL" id="JAGGKT010000008">
    <property type="protein sequence ID" value="MBP1932934.1"/>
    <property type="molecule type" value="Genomic_DNA"/>
</dbReference>
<evidence type="ECO:0000256" key="3">
    <source>
        <dbReference type="ARBA" id="ARBA00022729"/>
    </source>
</evidence>
<comment type="similarity">
    <text evidence="1">Belongs to the bacterial solute-binding protein 5 family.</text>
</comment>
<comment type="caution">
    <text evidence="5">The sequence shown here is derived from an EMBL/GenBank/DDBJ whole genome shotgun (WGS) entry which is preliminary data.</text>
</comment>
<organism evidence="5 6">
    <name type="scientific">Ammoniphilus resinae</name>
    <dbReference type="NCBI Taxonomy" id="861532"/>
    <lineage>
        <taxon>Bacteria</taxon>
        <taxon>Bacillati</taxon>
        <taxon>Bacillota</taxon>
        <taxon>Bacilli</taxon>
        <taxon>Bacillales</taxon>
        <taxon>Paenibacillaceae</taxon>
        <taxon>Aneurinibacillus group</taxon>
        <taxon>Ammoniphilus</taxon>
    </lineage>
</organism>
<evidence type="ECO:0000256" key="1">
    <source>
        <dbReference type="ARBA" id="ARBA00005695"/>
    </source>
</evidence>
<keyword evidence="3" id="KW-0732">Signal</keyword>
<evidence type="ECO:0000259" key="4">
    <source>
        <dbReference type="Pfam" id="PF00496"/>
    </source>
</evidence>
<evidence type="ECO:0000256" key="2">
    <source>
        <dbReference type="ARBA" id="ARBA00022448"/>
    </source>
</evidence>
<accession>A0ABS4GRS3</accession>
<dbReference type="RefSeq" id="WP_209810958.1">
    <property type="nucleotide sequence ID" value="NZ_JAGGKT010000008.1"/>
</dbReference>
<dbReference type="Proteomes" id="UP001519343">
    <property type="component" value="Unassembled WGS sequence"/>
</dbReference>
<evidence type="ECO:0000313" key="6">
    <source>
        <dbReference type="Proteomes" id="UP001519343"/>
    </source>
</evidence>
<dbReference type="CDD" id="cd08514">
    <property type="entry name" value="PBP2_AppA_like"/>
    <property type="match status" value="1"/>
</dbReference>
<keyword evidence="2" id="KW-0813">Transport</keyword>
<dbReference type="PIRSF" id="PIRSF002741">
    <property type="entry name" value="MppA"/>
    <property type="match status" value="1"/>
</dbReference>
<gene>
    <name evidence="5" type="ORF">J2Z37_002945</name>
</gene>
<sequence length="535" mass="60788">MKRMNPFFPILILLFLMVLVVHEQAYPTSVHGASRKGSPDHLVIGTIGSPSLFNPYFSADSASSQIESLLFNGLVTFDEKLKPQPDLAQSWDVSEDGYNWTFHLKKGVKFHDGVEFTADDVVFSYMIPKKPGYAGPRGSDFEQIKSIRAIDRYTVQFTLKEPYAPFLSVCAYAILPRHLLKDVPAEKLAEDPFNTKSPIGTGPYVFKKWKDGQFIQMDAYDGFHLGKPAIQHVYFRIVPDQNAQLIQLQAGGIDMMGIPATDLAVGRLFEEQGKIKLVSQPSLAYTYIGYNLQNPLFQDQKVRQALTYAINRQQIVDIVLEGQGQVAHTHGSPLSWAFSEDLLKYEFNPVKAKQLLAEAGWTDSDGDGVLEKDGKEFSFVLMTNQGNKTREMVSQIVQEQWAEIGVEAKPRLMEWSAFVNDYVDTKKFEAIILGWSLGVDPDPTAIWHSKEIASGLNFISYRNEKVDRLLEKNVRELNQDKRKEILIQFQRIIAEEQPYTFLYYTNEIRAYPPTLVGMTKHPAGALDQIYRWTYE</sequence>
<dbReference type="InterPro" id="IPR000914">
    <property type="entry name" value="SBP_5_dom"/>
</dbReference>
<dbReference type="Pfam" id="PF00496">
    <property type="entry name" value="SBP_bac_5"/>
    <property type="match status" value="1"/>
</dbReference>
<reference evidence="5 6" key="1">
    <citation type="submission" date="2021-03" db="EMBL/GenBank/DDBJ databases">
        <title>Genomic Encyclopedia of Type Strains, Phase IV (KMG-IV): sequencing the most valuable type-strain genomes for metagenomic binning, comparative biology and taxonomic classification.</title>
        <authorList>
            <person name="Goeker M."/>
        </authorList>
    </citation>
    <scope>NUCLEOTIDE SEQUENCE [LARGE SCALE GENOMIC DNA]</scope>
    <source>
        <strain evidence="5 6">DSM 24738</strain>
    </source>
</reference>
<feature type="domain" description="Solute-binding protein family 5" evidence="4">
    <location>
        <begin position="82"/>
        <end position="448"/>
    </location>
</feature>
<dbReference type="Gene3D" id="3.90.76.10">
    <property type="entry name" value="Dipeptide-binding Protein, Domain 1"/>
    <property type="match status" value="1"/>
</dbReference>
<dbReference type="Gene3D" id="3.10.105.10">
    <property type="entry name" value="Dipeptide-binding Protein, Domain 3"/>
    <property type="match status" value="1"/>
</dbReference>
<dbReference type="InterPro" id="IPR039424">
    <property type="entry name" value="SBP_5"/>
</dbReference>
<dbReference type="Gene3D" id="3.40.190.10">
    <property type="entry name" value="Periplasmic binding protein-like II"/>
    <property type="match status" value="1"/>
</dbReference>